<dbReference type="GO" id="GO:0004185">
    <property type="term" value="F:serine-type carboxypeptidase activity"/>
    <property type="evidence" value="ECO:0007669"/>
    <property type="project" value="InterPro"/>
</dbReference>
<keyword evidence="2" id="KW-1133">Transmembrane helix</keyword>
<name>A0A6A4P6K2_LUPAL</name>
<feature type="transmembrane region" description="Helical" evidence="2">
    <location>
        <begin position="118"/>
        <end position="138"/>
    </location>
</feature>
<dbReference type="AlphaFoldDB" id="A0A6A4P6K2"/>
<dbReference type="InterPro" id="IPR029058">
    <property type="entry name" value="AB_hydrolase_fold"/>
</dbReference>
<sequence length="140" mass="16121">MANASFLALISFLVFSFFIAEIHGSKQGQVFDKFQKSKYKVDSQIDTSDFNSQEVVVDNHIVHSQKGLQEKDKIVKLPGQPHVNFSQYGGYVTIDKLAGRALYYYFVESQHSKEKTPLLLWLNGGIYNIFYYFLSIFFGR</sequence>
<dbReference type="GO" id="GO:0006508">
    <property type="term" value="P:proteolysis"/>
    <property type="evidence" value="ECO:0007669"/>
    <property type="project" value="InterPro"/>
</dbReference>
<dbReference type="Gene3D" id="3.40.50.1820">
    <property type="entry name" value="alpha/beta hydrolase"/>
    <property type="match status" value="1"/>
</dbReference>
<keyword evidence="3" id="KW-0732">Signal</keyword>
<proteinExistence type="inferred from homology"/>
<evidence type="ECO:0000313" key="5">
    <source>
        <dbReference type="Proteomes" id="UP000447434"/>
    </source>
</evidence>
<protein>
    <submittedName>
        <fullName evidence="4">Putative carboxypeptidase D</fullName>
    </submittedName>
</protein>
<feature type="signal peptide" evidence="3">
    <location>
        <begin position="1"/>
        <end position="24"/>
    </location>
</feature>
<keyword evidence="4" id="KW-0378">Hydrolase</keyword>
<keyword evidence="4" id="KW-0121">Carboxypeptidase</keyword>
<keyword evidence="5" id="KW-1185">Reference proteome</keyword>
<comment type="caution">
    <text evidence="4">The sequence shown here is derived from an EMBL/GenBank/DDBJ whole genome shotgun (WGS) entry which is preliminary data.</text>
</comment>
<evidence type="ECO:0000313" key="4">
    <source>
        <dbReference type="EMBL" id="KAE9598435.1"/>
    </source>
</evidence>
<comment type="similarity">
    <text evidence="1">Belongs to the peptidase S10 family.</text>
</comment>
<dbReference type="Pfam" id="PF00450">
    <property type="entry name" value="Peptidase_S10"/>
    <property type="match status" value="1"/>
</dbReference>
<dbReference type="InterPro" id="IPR001563">
    <property type="entry name" value="Peptidase_S10"/>
</dbReference>
<evidence type="ECO:0000256" key="2">
    <source>
        <dbReference type="SAM" id="Phobius"/>
    </source>
</evidence>
<dbReference type="SUPFAM" id="SSF53474">
    <property type="entry name" value="alpha/beta-Hydrolases"/>
    <property type="match status" value="1"/>
</dbReference>
<dbReference type="Proteomes" id="UP000447434">
    <property type="component" value="Chromosome 15"/>
</dbReference>
<gene>
    <name evidence="4" type="ORF">Lalb_Chr15g0080951</name>
</gene>
<feature type="chain" id="PRO_5025431779" evidence="3">
    <location>
        <begin position="25"/>
        <end position="140"/>
    </location>
</feature>
<keyword evidence="2" id="KW-0812">Transmembrane</keyword>
<evidence type="ECO:0000256" key="1">
    <source>
        <dbReference type="ARBA" id="ARBA00009431"/>
    </source>
</evidence>
<reference evidence="5" key="1">
    <citation type="journal article" date="2020" name="Nat. Commun.">
        <title>Genome sequence of the cluster root forming white lupin.</title>
        <authorList>
            <person name="Hufnagel B."/>
            <person name="Marques A."/>
            <person name="Soriano A."/>
            <person name="Marques L."/>
            <person name="Divol F."/>
            <person name="Doumas P."/>
            <person name="Sallet E."/>
            <person name="Mancinotti D."/>
            <person name="Carrere S."/>
            <person name="Marande W."/>
            <person name="Arribat S."/>
            <person name="Keller J."/>
            <person name="Huneau C."/>
            <person name="Blein T."/>
            <person name="Aime D."/>
            <person name="Laguerre M."/>
            <person name="Taylor J."/>
            <person name="Schubert V."/>
            <person name="Nelson M."/>
            <person name="Geu-Flores F."/>
            <person name="Crespi M."/>
            <person name="Gallardo-Guerrero K."/>
            <person name="Delaux P.-M."/>
            <person name="Salse J."/>
            <person name="Berges H."/>
            <person name="Guyot R."/>
            <person name="Gouzy J."/>
            <person name="Peret B."/>
        </authorList>
    </citation>
    <scope>NUCLEOTIDE SEQUENCE [LARGE SCALE GENOMIC DNA]</scope>
    <source>
        <strain evidence="5">cv. Amiga</strain>
    </source>
</reference>
<dbReference type="OrthoDB" id="1431567at2759"/>
<organism evidence="4 5">
    <name type="scientific">Lupinus albus</name>
    <name type="common">White lupine</name>
    <name type="synonym">Lupinus termis</name>
    <dbReference type="NCBI Taxonomy" id="3870"/>
    <lineage>
        <taxon>Eukaryota</taxon>
        <taxon>Viridiplantae</taxon>
        <taxon>Streptophyta</taxon>
        <taxon>Embryophyta</taxon>
        <taxon>Tracheophyta</taxon>
        <taxon>Spermatophyta</taxon>
        <taxon>Magnoliopsida</taxon>
        <taxon>eudicotyledons</taxon>
        <taxon>Gunneridae</taxon>
        <taxon>Pentapetalae</taxon>
        <taxon>rosids</taxon>
        <taxon>fabids</taxon>
        <taxon>Fabales</taxon>
        <taxon>Fabaceae</taxon>
        <taxon>Papilionoideae</taxon>
        <taxon>50 kb inversion clade</taxon>
        <taxon>genistoids sensu lato</taxon>
        <taxon>core genistoids</taxon>
        <taxon>Genisteae</taxon>
        <taxon>Lupinus</taxon>
    </lineage>
</organism>
<dbReference type="EMBL" id="WOCE01000015">
    <property type="protein sequence ID" value="KAE9598435.1"/>
    <property type="molecule type" value="Genomic_DNA"/>
</dbReference>
<keyword evidence="4" id="KW-0645">Protease</keyword>
<accession>A0A6A4P6K2</accession>
<evidence type="ECO:0000256" key="3">
    <source>
        <dbReference type="SAM" id="SignalP"/>
    </source>
</evidence>
<keyword evidence="2" id="KW-0472">Membrane</keyword>